<dbReference type="CDD" id="cd00038">
    <property type="entry name" value="CAP_ED"/>
    <property type="match status" value="1"/>
</dbReference>
<evidence type="ECO:0000256" key="2">
    <source>
        <dbReference type="ARBA" id="ARBA00023012"/>
    </source>
</evidence>
<gene>
    <name evidence="10" type="ORF">SAMN05660909_05504</name>
</gene>
<dbReference type="Pfam" id="PF00027">
    <property type="entry name" value="cNMP_binding"/>
    <property type="match status" value="1"/>
</dbReference>
<dbReference type="Pfam" id="PF00072">
    <property type="entry name" value="Response_reg"/>
    <property type="match status" value="1"/>
</dbReference>
<dbReference type="SMART" id="SM00448">
    <property type="entry name" value="REC"/>
    <property type="match status" value="1"/>
</dbReference>
<dbReference type="EMBL" id="FNRL01000046">
    <property type="protein sequence ID" value="SEB10636.1"/>
    <property type="molecule type" value="Genomic_DNA"/>
</dbReference>
<dbReference type="SMART" id="SM00419">
    <property type="entry name" value="HTH_CRP"/>
    <property type="match status" value="1"/>
</dbReference>
<keyword evidence="11" id="KW-1185">Reference proteome</keyword>
<keyword evidence="10" id="KW-0418">Kinase</keyword>
<dbReference type="PANTHER" id="PTHR48111">
    <property type="entry name" value="REGULATOR OF RPOS"/>
    <property type="match status" value="1"/>
</dbReference>
<evidence type="ECO:0000313" key="11">
    <source>
        <dbReference type="Proteomes" id="UP000199656"/>
    </source>
</evidence>
<dbReference type="InterPro" id="IPR039420">
    <property type="entry name" value="WalR-like"/>
</dbReference>
<dbReference type="GO" id="GO:0000156">
    <property type="term" value="F:phosphorelay response regulator activity"/>
    <property type="evidence" value="ECO:0007669"/>
    <property type="project" value="TreeGrafter"/>
</dbReference>
<keyword evidence="3" id="KW-0805">Transcription regulation</keyword>
<dbReference type="GO" id="GO:0032993">
    <property type="term" value="C:protein-DNA complex"/>
    <property type="evidence" value="ECO:0007669"/>
    <property type="project" value="TreeGrafter"/>
</dbReference>
<sequence length="352" mass="40013">MKKILLIEDNEELRENTVDILAIAGYSVITADNGMTGFEMILQHRPDLVICDIMMPVLDGFGVLHLMQQHEEVKDTPFIFLTAKTERTDFRRAMGMGADDYITKPFTGTELWDAIASRLKKAAIKNQYFPPNLQGLNTLMYQATGKESLRALAEGRNIDKYKKKQVIYAEGNHPSRLFFIEKGRVKTSKSNDQGKEFVTELYTTGDFLGYTALLEGSVYKDTAVAIEETEIAVIPLEDFEELLHNNYEVALQFIRMLAKNVASREQQLLGLAYNSLRKKVAEALLNLHKKYNPQNEPPFIVKISRENLANIAGTATESLIRTLSDFRDEKLIEIRDGQLVILDQHKLANMIY</sequence>
<dbReference type="InterPro" id="IPR000595">
    <property type="entry name" value="cNMP-bd_dom"/>
</dbReference>
<dbReference type="CDD" id="cd17574">
    <property type="entry name" value="REC_OmpR"/>
    <property type="match status" value="1"/>
</dbReference>
<dbReference type="SUPFAM" id="SSF46785">
    <property type="entry name" value="Winged helix' DNA-binding domain"/>
    <property type="match status" value="1"/>
</dbReference>
<dbReference type="Gene3D" id="2.60.120.10">
    <property type="entry name" value="Jelly Rolls"/>
    <property type="match status" value="1"/>
</dbReference>
<evidence type="ECO:0000256" key="4">
    <source>
        <dbReference type="ARBA" id="ARBA00023125"/>
    </source>
</evidence>
<evidence type="ECO:0000313" key="10">
    <source>
        <dbReference type="EMBL" id="SEB10636.1"/>
    </source>
</evidence>
<dbReference type="PROSITE" id="PS50110">
    <property type="entry name" value="RESPONSE_REGULATORY"/>
    <property type="match status" value="1"/>
</dbReference>
<dbReference type="InterPro" id="IPR012318">
    <property type="entry name" value="HTH_CRP"/>
</dbReference>
<keyword evidence="10" id="KW-0808">Transferase</keyword>
<evidence type="ECO:0000256" key="1">
    <source>
        <dbReference type="ARBA" id="ARBA00022553"/>
    </source>
</evidence>
<keyword evidence="5" id="KW-0804">Transcription</keyword>
<dbReference type="InterPro" id="IPR036390">
    <property type="entry name" value="WH_DNA-bd_sf"/>
</dbReference>
<dbReference type="InterPro" id="IPR018490">
    <property type="entry name" value="cNMP-bd_dom_sf"/>
</dbReference>
<reference evidence="11" key="1">
    <citation type="submission" date="2016-10" db="EMBL/GenBank/DDBJ databases">
        <authorList>
            <person name="Varghese N."/>
            <person name="Submissions S."/>
        </authorList>
    </citation>
    <scope>NUCLEOTIDE SEQUENCE [LARGE SCALE GENOMIC DNA]</scope>
    <source>
        <strain evidence="11">DSM 23920</strain>
    </source>
</reference>
<dbReference type="PANTHER" id="PTHR48111:SF1">
    <property type="entry name" value="TWO-COMPONENT RESPONSE REGULATOR ORR33"/>
    <property type="match status" value="1"/>
</dbReference>
<proteinExistence type="predicted"/>
<dbReference type="PROSITE" id="PS50042">
    <property type="entry name" value="CNMP_BINDING_3"/>
    <property type="match status" value="1"/>
</dbReference>
<dbReference type="InterPro" id="IPR014710">
    <property type="entry name" value="RmlC-like_jellyroll"/>
</dbReference>
<evidence type="ECO:0000259" key="9">
    <source>
        <dbReference type="PROSITE" id="PS51063"/>
    </source>
</evidence>
<keyword evidence="2" id="KW-0902">Two-component regulatory system</keyword>
<dbReference type="STRING" id="408074.SAMN05660909_05504"/>
<dbReference type="InterPro" id="IPR036388">
    <property type="entry name" value="WH-like_DNA-bd_sf"/>
</dbReference>
<dbReference type="SMART" id="SM00100">
    <property type="entry name" value="cNMP"/>
    <property type="match status" value="1"/>
</dbReference>
<evidence type="ECO:0000256" key="5">
    <source>
        <dbReference type="ARBA" id="ARBA00023163"/>
    </source>
</evidence>
<dbReference type="PROSITE" id="PS51063">
    <property type="entry name" value="HTH_CRP_2"/>
    <property type="match status" value="1"/>
</dbReference>
<evidence type="ECO:0000256" key="6">
    <source>
        <dbReference type="PROSITE-ProRule" id="PRU00169"/>
    </source>
</evidence>
<dbReference type="GO" id="GO:0016301">
    <property type="term" value="F:kinase activity"/>
    <property type="evidence" value="ECO:0007669"/>
    <property type="project" value="UniProtKB-KW"/>
</dbReference>
<name>A0A1H4GM09_9BACT</name>
<dbReference type="Gene3D" id="3.40.50.2300">
    <property type="match status" value="1"/>
</dbReference>
<keyword evidence="1 6" id="KW-0597">Phosphoprotein</keyword>
<dbReference type="GO" id="GO:0000976">
    <property type="term" value="F:transcription cis-regulatory region binding"/>
    <property type="evidence" value="ECO:0007669"/>
    <property type="project" value="TreeGrafter"/>
</dbReference>
<evidence type="ECO:0000259" key="8">
    <source>
        <dbReference type="PROSITE" id="PS50110"/>
    </source>
</evidence>
<protein>
    <submittedName>
        <fullName evidence="10">cAMP-binding domain of CRP or a regulatory subunit of cAMP-dependent protein kinases</fullName>
    </submittedName>
</protein>
<dbReference type="Pfam" id="PF13545">
    <property type="entry name" value="HTH_Crp_2"/>
    <property type="match status" value="1"/>
</dbReference>
<feature type="domain" description="Response regulatory" evidence="8">
    <location>
        <begin position="3"/>
        <end position="119"/>
    </location>
</feature>
<dbReference type="SUPFAM" id="SSF52172">
    <property type="entry name" value="CheY-like"/>
    <property type="match status" value="1"/>
</dbReference>
<dbReference type="GO" id="GO:0005829">
    <property type="term" value="C:cytosol"/>
    <property type="evidence" value="ECO:0007669"/>
    <property type="project" value="TreeGrafter"/>
</dbReference>
<dbReference type="SUPFAM" id="SSF51206">
    <property type="entry name" value="cAMP-binding domain-like"/>
    <property type="match status" value="1"/>
</dbReference>
<feature type="domain" description="Cyclic nucleotide-binding" evidence="7">
    <location>
        <begin position="140"/>
        <end position="260"/>
    </location>
</feature>
<dbReference type="Gene3D" id="1.10.10.10">
    <property type="entry name" value="Winged helix-like DNA-binding domain superfamily/Winged helix DNA-binding domain"/>
    <property type="match status" value="1"/>
</dbReference>
<feature type="domain" description="HTH crp-type" evidence="9">
    <location>
        <begin position="274"/>
        <end position="345"/>
    </location>
</feature>
<dbReference type="RefSeq" id="WP_089766120.1">
    <property type="nucleotide sequence ID" value="NZ_BKAT01000069.1"/>
</dbReference>
<evidence type="ECO:0000256" key="3">
    <source>
        <dbReference type="ARBA" id="ARBA00023015"/>
    </source>
</evidence>
<dbReference type="OrthoDB" id="9127033at2"/>
<keyword evidence="4" id="KW-0238">DNA-binding</keyword>
<organism evidence="10 11">
    <name type="scientific">Chitinophaga terrae</name>
    <name type="common">ex Kim and Jung 2007</name>
    <dbReference type="NCBI Taxonomy" id="408074"/>
    <lineage>
        <taxon>Bacteria</taxon>
        <taxon>Pseudomonadati</taxon>
        <taxon>Bacteroidota</taxon>
        <taxon>Chitinophagia</taxon>
        <taxon>Chitinophagales</taxon>
        <taxon>Chitinophagaceae</taxon>
        <taxon>Chitinophaga</taxon>
    </lineage>
</organism>
<dbReference type="InterPro" id="IPR011006">
    <property type="entry name" value="CheY-like_superfamily"/>
</dbReference>
<accession>A0A1H4GM09</accession>
<dbReference type="GO" id="GO:0006355">
    <property type="term" value="P:regulation of DNA-templated transcription"/>
    <property type="evidence" value="ECO:0007669"/>
    <property type="project" value="InterPro"/>
</dbReference>
<dbReference type="InterPro" id="IPR001789">
    <property type="entry name" value="Sig_transdc_resp-reg_receiver"/>
</dbReference>
<dbReference type="AlphaFoldDB" id="A0A1H4GM09"/>
<evidence type="ECO:0000259" key="7">
    <source>
        <dbReference type="PROSITE" id="PS50042"/>
    </source>
</evidence>
<feature type="modified residue" description="4-aspartylphosphate" evidence="6">
    <location>
        <position position="52"/>
    </location>
</feature>
<dbReference type="Proteomes" id="UP000199656">
    <property type="component" value="Unassembled WGS sequence"/>
</dbReference>